<gene>
    <name evidence="7" type="ORF">ASIM_LOCUS13059</name>
</gene>
<protein>
    <recommendedName>
        <fullName evidence="4">Carbonic anhydrase</fullName>
        <ecNumber evidence="4">4.2.1.1</ecNumber>
    </recommendedName>
</protein>
<dbReference type="InterPro" id="IPR036398">
    <property type="entry name" value="CA_dom_sf"/>
</dbReference>
<keyword evidence="8" id="KW-1185">Reference proteome</keyword>
<dbReference type="PANTHER" id="PTHR18952">
    <property type="entry name" value="CARBONIC ANHYDRASE"/>
    <property type="match status" value="1"/>
</dbReference>
<dbReference type="InterPro" id="IPR001148">
    <property type="entry name" value="CA_dom"/>
</dbReference>
<keyword evidence="4" id="KW-0456">Lyase</keyword>
<evidence type="ECO:0000256" key="3">
    <source>
        <dbReference type="ARBA" id="ARBA00022833"/>
    </source>
</evidence>
<comment type="cofactor">
    <cofactor evidence="4">
        <name>Zn(2+)</name>
        <dbReference type="ChEBI" id="CHEBI:29105"/>
    </cofactor>
</comment>
<feature type="domain" description="Alpha-carbonic anhydrase" evidence="6">
    <location>
        <begin position="234"/>
        <end position="499"/>
    </location>
</feature>
<dbReference type="InterPro" id="IPR023561">
    <property type="entry name" value="Carbonic_anhydrase_a-class"/>
</dbReference>
<comment type="catalytic activity">
    <reaction evidence="4">
        <text>hydrogencarbonate + H(+) = CO2 + H2O</text>
        <dbReference type="Rhea" id="RHEA:10748"/>
        <dbReference type="ChEBI" id="CHEBI:15377"/>
        <dbReference type="ChEBI" id="CHEBI:15378"/>
        <dbReference type="ChEBI" id="CHEBI:16526"/>
        <dbReference type="ChEBI" id="CHEBI:17544"/>
        <dbReference type="EC" id="4.2.1.1"/>
    </reaction>
</comment>
<dbReference type="GO" id="GO:0004089">
    <property type="term" value="F:carbonate dehydratase activity"/>
    <property type="evidence" value="ECO:0007669"/>
    <property type="project" value="UniProtKB-UniRule"/>
</dbReference>
<dbReference type="OrthoDB" id="429145at2759"/>
<evidence type="ECO:0000313" key="8">
    <source>
        <dbReference type="Proteomes" id="UP000267096"/>
    </source>
</evidence>
<sequence>MKSKNLKFSYTIGDFKTVKVSCRFTTESQAMQHPCMLFNQVIASHFIFQCTCPNEKQTALSVSSHSQFYRKDSRARQALLLRLVSIFQIIPYHKISFNGPFQTFECGTKQNATSHHIHLLLTISQGESNMNKFYVLFMLMNMKVLISALSADHLKDVYRLKEFHGHWGYTEEDGSGHQLNRHAFSGELHFTFWKQKYGTYKQCLAFSDGIAILAVFLSLNILRTVTGDNAREMQSVNDRRVRRDEHEGSSGEKQSPINITKQIIDYDPTLKSSQLKFSYTLGDATTVEIKEKGFSVKMKETATSSWHFHYIIAQPTDAFLALVGSHLPATYRFREFHGHWGGTEEDGSEHRLNGRAFSGELHFMFWDTEHKTYEEALKKSNGIAILAVFVLMDAEDNSKFTPLLSAIEESLAKEEPIPIPQNFDFSSLLPDKLHYYTYEGSITVPPFSECALWTILHRPIPIGMQQLEMLRTVVGDNARAMQDVNKRRVRCSFKTVAKH</sequence>
<evidence type="ECO:0000256" key="1">
    <source>
        <dbReference type="ARBA" id="ARBA00010718"/>
    </source>
</evidence>
<feature type="region of interest" description="Disordered" evidence="5">
    <location>
        <begin position="233"/>
        <end position="254"/>
    </location>
</feature>
<dbReference type="PROSITE" id="PS00162">
    <property type="entry name" value="ALPHA_CA_1"/>
    <property type="match status" value="1"/>
</dbReference>
<reference evidence="7 8" key="1">
    <citation type="submission" date="2018-11" db="EMBL/GenBank/DDBJ databases">
        <authorList>
            <consortium name="Pathogen Informatics"/>
        </authorList>
    </citation>
    <scope>NUCLEOTIDE SEQUENCE [LARGE SCALE GENOMIC DNA]</scope>
</reference>
<dbReference type="PROSITE" id="PS51144">
    <property type="entry name" value="ALPHA_CA_2"/>
    <property type="match status" value="1"/>
</dbReference>
<dbReference type="CDD" id="cd00326">
    <property type="entry name" value="alpha_CA"/>
    <property type="match status" value="1"/>
</dbReference>
<accession>A0A3P6QBC7</accession>
<dbReference type="EC" id="4.2.1.1" evidence="4"/>
<evidence type="ECO:0000256" key="2">
    <source>
        <dbReference type="ARBA" id="ARBA00022723"/>
    </source>
</evidence>
<feature type="compositionally biased region" description="Basic and acidic residues" evidence="5">
    <location>
        <begin position="237"/>
        <end position="250"/>
    </location>
</feature>
<dbReference type="InterPro" id="IPR018338">
    <property type="entry name" value="Carbonic_anhydrase_a-class_CS"/>
</dbReference>
<dbReference type="PANTHER" id="PTHR18952:SF124">
    <property type="entry name" value="CARBONIC ANHYDRASE 7"/>
    <property type="match status" value="1"/>
</dbReference>
<dbReference type="AlphaFoldDB" id="A0A3P6QBC7"/>
<organism evidence="7 8">
    <name type="scientific">Anisakis simplex</name>
    <name type="common">Herring worm</name>
    <dbReference type="NCBI Taxonomy" id="6269"/>
    <lineage>
        <taxon>Eukaryota</taxon>
        <taxon>Metazoa</taxon>
        <taxon>Ecdysozoa</taxon>
        <taxon>Nematoda</taxon>
        <taxon>Chromadorea</taxon>
        <taxon>Rhabditida</taxon>
        <taxon>Spirurina</taxon>
        <taxon>Ascaridomorpha</taxon>
        <taxon>Ascaridoidea</taxon>
        <taxon>Anisakidae</taxon>
        <taxon>Anisakis</taxon>
        <taxon>Anisakis simplex complex</taxon>
    </lineage>
</organism>
<evidence type="ECO:0000256" key="4">
    <source>
        <dbReference type="RuleBase" id="RU367011"/>
    </source>
</evidence>
<proteinExistence type="inferred from homology"/>
<keyword evidence="3 4" id="KW-0862">Zinc</keyword>
<dbReference type="EMBL" id="UYRR01031305">
    <property type="protein sequence ID" value="VDK48826.1"/>
    <property type="molecule type" value="Genomic_DNA"/>
</dbReference>
<evidence type="ECO:0000313" key="7">
    <source>
        <dbReference type="EMBL" id="VDK48826.1"/>
    </source>
</evidence>
<comment type="similarity">
    <text evidence="1 4">Belongs to the alpha-carbonic anhydrase family.</text>
</comment>
<dbReference type="Proteomes" id="UP000267096">
    <property type="component" value="Unassembled WGS sequence"/>
</dbReference>
<name>A0A3P6QBC7_ANISI</name>
<dbReference type="Gene3D" id="3.10.200.10">
    <property type="entry name" value="Alpha carbonic anhydrase"/>
    <property type="match status" value="2"/>
</dbReference>
<evidence type="ECO:0000259" key="6">
    <source>
        <dbReference type="PROSITE" id="PS51144"/>
    </source>
</evidence>
<dbReference type="SMART" id="SM01057">
    <property type="entry name" value="Carb_anhydrase"/>
    <property type="match status" value="1"/>
</dbReference>
<dbReference type="GO" id="GO:0008270">
    <property type="term" value="F:zinc ion binding"/>
    <property type="evidence" value="ECO:0007669"/>
    <property type="project" value="UniProtKB-UniRule"/>
</dbReference>
<evidence type="ECO:0000256" key="5">
    <source>
        <dbReference type="SAM" id="MobiDB-lite"/>
    </source>
</evidence>
<dbReference type="SUPFAM" id="SSF51069">
    <property type="entry name" value="Carbonic anhydrase"/>
    <property type="match status" value="2"/>
</dbReference>
<dbReference type="GO" id="GO:0005737">
    <property type="term" value="C:cytoplasm"/>
    <property type="evidence" value="ECO:0007669"/>
    <property type="project" value="TreeGrafter"/>
</dbReference>
<comment type="function">
    <text evidence="4">Reversible hydration of carbon dioxide.</text>
</comment>
<dbReference type="Pfam" id="PF00194">
    <property type="entry name" value="Carb_anhydrase"/>
    <property type="match status" value="2"/>
</dbReference>
<keyword evidence="2 4" id="KW-0479">Metal-binding</keyword>